<feature type="transmembrane region" description="Helical" evidence="1">
    <location>
        <begin position="87"/>
        <end position="110"/>
    </location>
</feature>
<reference evidence="2 3" key="1">
    <citation type="submission" date="2022-06" db="EMBL/GenBank/DDBJ databases">
        <title>Roseomonas CN29.</title>
        <authorList>
            <person name="Cheng Y."/>
            <person name="He X."/>
        </authorList>
    </citation>
    <scope>NUCLEOTIDE SEQUENCE [LARGE SCALE GENOMIC DNA]</scope>
    <source>
        <strain evidence="2 3">CN29</strain>
    </source>
</reference>
<gene>
    <name evidence="2" type="ORF">NRP21_00305</name>
</gene>
<evidence type="ECO:0000313" key="3">
    <source>
        <dbReference type="Proteomes" id="UP001524642"/>
    </source>
</evidence>
<evidence type="ECO:0000313" key="2">
    <source>
        <dbReference type="EMBL" id="MCR0980488.1"/>
    </source>
</evidence>
<keyword evidence="1" id="KW-0812">Transmembrane</keyword>
<sequence>MAGNADASARLRLVLPIALGLSVLAAAALVFRYGHYPSAADSWSYGFYAFRFRMHGPLHDFGTVRTYGYPLLLLPLTFLSGYEPARLAAIAGSVQYALYVAACLWLAAGLRRTSPRWALATALALLLGPLGLALVTDVLTEAPSLIVTVLLAGLAVRLDGPYAAGRTEAALVIGGALAGFALMVRPANLPLLLAWNGAVGLGLLLAPGWAAHRGRLLAATISGGLFGAASWLPQFLYNWHVLGEPGVLPACRLGGFQVTFGALVWKYDTVMGLGAAAGGWYTPNPLFSGHLEAGEGWAWYFAHPFRAAATMLAHLFLSFDVRSPFVYLYDRLPWYGPLVRPLYWAATVLAAFRIAGLAGHAIRERRWSVTPAFLSMACGAILAINAISAIETRFNAIPLAVAMVVAAEALLALHEGHLRWGWGRWGAIAALALLLTGAGSWVERTGSASLPPASSFNLPRSLRCVLTAESEQMGDPEVMRRHDEEMAARRATP</sequence>
<name>A0ABT1WXC0_9PROT</name>
<dbReference type="Proteomes" id="UP001524642">
    <property type="component" value="Unassembled WGS sequence"/>
</dbReference>
<keyword evidence="3" id="KW-1185">Reference proteome</keyword>
<feature type="transmembrane region" description="Helical" evidence="1">
    <location>
        <begin position="425"/>
        <end position="442"/>
    </location>
</feature>
<evidence type="ECO:0000256" key="1">
    <source>
        <dbReference type="SAM" id="Phobius"/>
    </source>
</evidence>
<feature type="transmembrane region" description="Helical" evidence="1">
    <location>
        <begin position="342"/>
        <end position="362"/>
    </location>
</feature>
<organism evidence="2 3">
    <name type="scientific">Roseomonas populi</name>
    <dbReference type="NCBI Taxonomy" id="3121582"/>
    <lineage>
        <taxon>Bacteria</taxon>
        <taxon>Pseudomonadati</taxon>
        <taxon>Pseudomonadota</taxon>
        <taxon>Alphaproteobacteria</taxon>
        <taxon>Acetobacterales</taxon>
        <taxon>Roseomonadaceae</taxon>
        <taxon>Roseomonas</taxon>
    </lineage>
</organism>
<feature type="transmembrane region" description="Helical" evidence="1">
    <location>
        <begin position="369"/>
        <end position="390"/>
    </location>
</feature>
<feature type="transmembrane region" description="Helical" evidence="1">
    <location>
        <begin position="193"/>
        <end position="210"/>
    </location>
</feature>
<feature type="transmembrane region" description="Helical" evidence="1">
    <location>
        <begin position="117"/>
        <end position="136"/>
    </location>
</feature>
<keyword evidence="1" id="KW-1133">Transmembrane helix</keyword>
<feature type="transmembrane region" description="Helical" evidence="1">
    <location>
        <begin position="12"/>
        <end position="34"/>
    </location>
</feature>
<protein>
    <recommendedName>
        <fullName evidence="4">Glycosyltransferase RgtA/B/C/D-like domain-containing protein</fullName>
    </recommendedName>
</protein>
<keyword evidence="1" id="KW-0472">Membrane</keyword>
<proteinExistence type="predicted"/>
<dbReference type="EMBL" id="JANJOU010000001">
    <property type="protein sequence ID" value="MCR0980488.1"/>
    <property type="molecule type" value="Genomic_DNA"/>
</dbReference>
<evidence type="ECO:0008006" key="4">
    <source>
        <dbReference type="Google" id="ProtNLM"/>
    </source>
</evidence>
<feature type="transmembrane region" description="Helical" evidence="1">
    <location>
        <begin position="170"/>
        <end position="187"/>
    </location>
</feature>
<accession>A0ABT1WXC0</accession>
<dbReference type="RefSeq" id="WP_257714175.1">
    <property type="nucleotide sequence ID" value="NZ_JANJOU010000001.1"/>
</dbReference>
<comment type="caution">
    <text evidence="2">The sequence shown here is derived from an EMBL/GenBank/DDBJ whole genome shotgun (WGS) entry which is preliminary data.</text>
</comment>
<feature type="transmembrane region" description="Helical" evidence="1">
    <location>
        <begin position="396"/>
        <end position="413"/>
    </location>
</feature>